<dbReference type="PANTHER" id="PTHR33130:SF40">
    <property type="entry name" value="CHROMOGRANIN (DUF1639)"/>
    <property type="match status" value="1"/>
</dbReference>
<evidence type="ECO:0000313" key="2">
    <source>
        <dbReference type="EMBL" id="CAN63455.1"/>
    </source>
</evidence>
<sequence length="204" mass="22895">MVLVPSSEAESSQKRRDLPGPAHYQPHYCSSDESSWEMESDLENKSTSGSSEVLAEKPEPLKIGFDDLVEETKGGKKGKAHAVQKTWNLRPRNEAGRCRTQAEIESQLQKEKSQVKPSSSRKTTVNKDAVKKEKPKKFSIALSQEEIAEDIFKMTGSKPSSRPAKRDKKLQHIVDKKKEVKQVSTKRTDQLAVYGILSKDVSKK</sequence>
<reference evidence="2" key="1">
    <citation type="journal article" date="2007" name="PLoS ONE">
        <title>The first genome sequence of an elite grapevine cultivar (Pinot noir Vitis vinifera L.): coping with a highly heterozygous genome.</title>
        <authorList>
            <person name="Velasco R."/>
            <person name="Zharkikh A."/>
            <person name="Troggio M."/>
            <person name="Cartwright D.A."/>
            <person name="Cestaro A."/>
            <person name="Pruss D."/>
            <person name="Pindo M."/>
            <person name="FitzGerald L.M."/>
            <person name="Vezzulli S."/>
            <person name="Reid J."/>
            <person name="Malacarne G."/>
            <person name="Iliev D."/>
            <person name="Coppola G."/>
            <person name="Wardell B."/>
            <person name="Micheletti D."/>
            <person name="Macalma T."/>
            <person name="Facci M."/>
            <person name="Mitchell J.T."/>
            <person name="Perazzolli M."/>
            <person name="Eldredge G."/>
            <person name="Gatto P."/>
            <person name="Oyzerski R."/>
            <person name="Moretto M."/>
            <person name="Gutin N."/>
            <person name="Stefanini M."/>
            <person name="Chen Y."/>
            <person name="Segala C."/>
            <person name="Davenport C."/>
            <person name="Dematte L."/>
            <person name="Mraz A."/>
            <person name="Battilana J."/>
            <person name="Stormo K."/>
            <person name="Costa F."/>
            <person name="Tao Q."/>
            <person name="Si-Ammour A."/>
            <person name="Harkins T."/>
            <person name="Lackey A."/>
            <person name="Perbost C."/>
            <person name="Taillon B."/>
            <person name="Stella A."/>
            <person name="Solovyev V."/>
            <person name="Fawcett J.A."/>
            <person name="Sterck L."/>
            <person name="Vandepoele K."/>
            <person name="Grando S.M."/>
            <person name="Toppo S."/>
            <person name="Moser C."/>
            <person name="Lanchbury J."/>
            <person name="Bogden R."/>
            <person name="Skolnick M."/>
            <person name="Sgaramella V."/>
            <person name="Bhatnagar S.K."/>
            <person name="Fontana P."/>
            <person name="Gutin A."/>
            <person name="Van de Peer Y."/>
            <person name="Salamini F."/>
            <person name="Viola R."/>
        </authorList>
    </citation>
    <scope>NUCLEOTIDE SEQUENCE</scope>
</reference>
<dbReference type="AlphaFoldDB" id="A5BGC4"/>
<gene>
    <name evidence="2" type="ORF">VITISV_030127</name>
</gene>
<feature type="region of interest" description="Disordered" evidence="1">
    <location>
        <begin position="1"/>
        <end position="63"/>
    </location>
</feature>
<protein>
    <submittedName>
        <fullName evidence="2">Uncharacterized protein</fullName>
    </submittedName>
</protein>
<proteinExistence type="predicted"/>
<dbReference type="InterPro" id="IPR012438">
    <property type="entry name" value="DUF1639"/>
</dbReference>
<name>A5BGC4_VITVI</name>
<organism evidence="2">
    <name type="scientific">Vitis vinifera</name>
    <name type="common">Grape</name>
    <dbReference type="NCBI Taxonomy" id="29760"/>
    <lineage>
        <taxon>Eukaryota</taxon>
        <taxon>Viridiplantae</taxon>
        <taxon>Streptophyta</taxon>
        <taxon>Embryophyta</taxon>
        <taxon>Tracheophyta</taxon>
        <taxon>Spermatophyta</taxon>
        <taxon>Magnoliopsida</taxon>
        <taxon>eudicotyledons</taxon>
        <taxon>Gunneridae</taxon>
        <taxon>Pentapetalae</taxon>
        <taxon>rosids</taxon>
        <taxon>Vitales</taxon>
        <taxon>Vitaceae</taxon>
        <taxon>Viteae</taxon>
        <taxon>Vitis</taxon>
    </lineage>
</organism>
<accession>A5BGC4</accession>
<dbReference type="PANTHER" id="PTHR33130">
    <property type="entry name" value="PUTATIVE (DUF1639)-RELATED"/>
    <property type="match status" value="1"/>
</dbReference>
<evidence type="ECO:0000256" key="1">
    <source>
        <dbReference type="SAM" id="MobiDB-lite"/>
    </source>
</evidence>
<dbReference type="EMBL" id="AM458568">
    <property type="protein sequence ID" value="CAN63455.1"/>
    <property type="molecule type" value="Genomic_DNA"/>
</dbReference>
<feature type="compositionally biased region" description="Basic and acidic residues" evidence="1">
    <location>
        <begin position="105"/>
        <end position="114"/>
    </location>
</feature>
<dbReference type="OrthoDB" id="769821at2759"/>
<feature type="region of interest" description="Disordered" evidence="1">
    <location>
        <begin position="105"/>
        <end position="136"/>
    </location>
</feature>
<dbReference type="Pfam" id="PF07797">
    <property type="entry name" value="DUF1639"/>
    <property type="match status" value="1"/>
</dbReference>